<evidence type="ECO:0000313" key="4">
    <source>
        <dbReference type="Proteomes" id="UP000239504"/>
    </source>
</evidence>
<organism evidence="3 4">
    <name type="scientific">Hyphococcus luteus</name>
    <dbReference type="NCBI Taxonomy" id="2058213"/>
    <lineage>
        <taxon>Bacteria</taxon>
        <taxon>Pseudomonadati</taxon>
        <taxon>Pseudomonadota</taxon>
        <taxon>Alphaproteobacteria</taxon>
        <taxon>Parvularculales</taxon>
        <taxon>Parvularculaceae</taxon>
        <taxon>Hyphococcus</taxon>
    </lineage>
</organism>
<feature type="chain" id="PRO_5015497127" description="DUF6265 domain-containing protein" evidence="1">
    <location>
        <begin position="20"/>
        <end position="168"/>
    </location>
</feature>
<feature type="domain" description="DUF6265" evidence="2">
    <location>
        <begin position="44"/>
        <end position="151"/>
    </location>
</feature>
<name>A0A2S7K965_9PROT</name>
<evidence type="ECO:0000313" key="3">
    <source>
        <dbReference type="EMBL" id="PQA89045.1"/>
    </source>
</evidence>
<dbReference type="Proteomes" id="UP000239504">
    <property type="component" value="Unassembled WGS sequence"/>
</dbReference>
<gene>
    <name evidence="3" type="ORF">CW354_03600</name>
</gene>
<dbReference type="EMBL" id="PJCH01000003">
    <property type="protein sequence ID" value="PQA89045.1"/>
    <property type="molecule type" value="Genomic_DNA"/>
</dbReference>
<evidence type="ECO:0000256" key="1">
    <source>
        <dbReference type="SAM" id="SignalP"/>
    </source>
</evidence>
<feature type="signal peptide" evidence="1">
    <location>
        <begin position="1"/>
        <end position="19"/>
    </location>
</feature>
<keyword evidence="1" id="KW-0732">Signal</keyword>
<sequence length="168" mass="18894">MRFIIMIFAAVFMVASAGAEEAKIEIKSLSEDAASPHASIDELSWLIGHWKGEGLGGKSEEFISPPVDGQMMGMFRQATADGALMFYEFYLFAEHEGSLVLQIKHFNPDFTGWEEKDDYEEFPLVALEENAVYFDGLTFALEGEDVLRSAVSLDETSRADFRYERQTP</sequence>
<dbReference type="OrthoDB" id="7567258at2"/>
<keyword evidence="4" id="KW-1185">Reference proteome</keyword>
<dbReference type="RefSeq" id="WP_104828683.1">
    <property type="nucleotide sequence ID" value="NZ_PJCH01000003.1"/>
</dbReference>
<evidence type="ECO:0000259" key="2">
    <source>
        <dbReference type="Pfam" id="PF19780"/>
    </source>
</evidence>
<comment type="caution">
    <text evidence="3">The sequence shown here is derived from an EMBL/GenBank/DDBJ whole genome shotgun (WGS) entry which is preliminary data.</text>
</comment>
<reference evidence="3 4" key="1">
    <citation type="submission" date="2017-12" db="EMBL/GenBank/DDBJ databases">
        <authorList>
            <person name="Hurst M.R.H."/>
        </authorList>
    </citation>
    <scope>NUCLEOTIDE SEQUENCE [LARGE SCALE GENOMIC DNA]</scope>
    <source>
        <strain evidence="3 4">SY-3-19</strain>
    </source>
</reference>
<dbReference type="Pfam" id="PF19780">
    <property type="entry name" value="DUF6265"/>
    <property type="match status" value="1"/>
</dbReference>
<dbReference type="AlphaFoldDB" id="A0A2S7K965"/>
<proteinExistence type="predicted"/>
<accession>A0A2S7K965</accession>
<dbReference type="InterPro" id="IPR046232">
    <property type="entry name" value="DUF6265"/>
</dbReference>
<protein>
    <recommendedName>
        <fullName evidence="2">DUF6265 domain-containing protein</fullName>
    </recommendedName>
</protein>